<feature type="transmembrane region" description="Helical" evidence="1">
    <location>
        <begin position="12"/>
        <end position="30"/>
    </location>
</feature>
<keyword evidence="1" id="KW-0812">Transmembrane</keyword>
<sequence>MANVGLRLTAAAIASGISTYVVLMIVAGHLSLAENATFLVFWSAMSLGYGIFTSIQSDATRAAAVWARAPEQGVERPQAHPRLVTMIWAAGAASMLLVLLSSRLWSDGLFLYAAAALALIIAVGQFGASTSAAYNAVLVGHGRHSIFAVVILLDGLLRLACVSIVVAGGGSLVSISLATMLPSFTWLVPWFIHRGTREELRRTRSDRGISGTLAAWGQTVLASVCTSALIVCSPTSTTLPAPRSERPPGPST</sequence>
<evidence type="ECO:0000256" key="1">
    <source>
        <dbReference type="SAM" id="Phobius"/>
    </source>
</evidence>
<feature type="transmembrane region" description="Helical" evidence="1">
    <location>
        <begin position="36"/>
        <end position="52"/>
    </location>
</feature>
<keyword evidence="1" id="KW-0472">Membrane</keyword>
<protein>
    <recommendedName>
        <fullName evidence="3">Polysaccharide biosynthesis protein</fullName>
    </recommendedName>
</protein>
<feature type="transmembrane region" description="Helical" evidence="1">
    <location>
        <begin position="83"/>
        <end position="105"/>
    </location>
</feature>
<keyword evidence="1" id="KW-1133">Transmembrane helix</keyword>
<gene>
    <name evidence="2" type="ORF">AVDCRST_MAG32-2135</name>
</gene>
<proteinExistence type="predicted"/>
<evidence type="ECO:0008006" key="3">
    <source>
        <dbReference type="Google" id="ProtNLM"/>
    </source>
</evidence>
<feature type="transmembrane region" description="Helical" evidence="1">
    <location>
        <begin position="146"/>
        <end position="166"/>
    </location>
</feature>
<organism evidence="2">
    <name type="scientific">uncultured Nocardioides sp</name>
    <dbReference type="NCBI Taxonomy" id="198441"/>
    <lineage>
        <taxon>Bacteria</taxon>
        <taxon>Bacillati</taxon>
        <taxon>Actinomycetota</taxon>
        <taxon>Actinomycetes</taxon>
        <taxon>Propionibacteriales</taxon>
        <taxon>Nocardioidaceae</taxon>
        <taxon>Nocardioides</taxon>
        <taxon>environmental samples</taxon>
    </lineage>
</organism>
<accession>A0A6J4NP08</accession>
<feature type="transmembrane region" description="Helical" evidence="1">
    <location>
        <begin position="111"/>
        <end position="134"/>
    </location>
</feature>
<dbReference type="AlphaFoldDB" id="A0A6J4NP08"/>
<feature type="transmembrane region" description="Helical" evidence="1">
    <location>
        <begin position="213"/>
        <end position="231"/>
    </location>
</feature>
<reference evidence="2" key="1">
    <citation type="submission" date="2020-02" db="EMBL/GenBank/DDBJ databases">
        <authorList>
            <person name="Meier V. D."/>
        </authorList>
    </citation>
    <scope>NUCLEOTIDE SEQUENCE</scope>
    <source>
        <strain evidence="2">AVDCRST_MAG32</strain>
    </source>
</reference>
<name>A0A6J4NP08_9ACTN</name>
<feature type="transmembrane region" description="Helical" evidence="1">
    <location>
        <begin position="172"/>
        <end position="192"/>
    </location>
</feature>
<dbReference type="EMBL" id="CADCUM010000086">
    <property type="protein sequence ID" value="CAA9387937.1"/>
    <property type="molecule type" value="Genomic_DNA"/>
</dbReference>
<evidence type="ECO:0000313" key="2">
    <source>
        <dbReference type="EMBL" id="CAA9387937.1"/>
    </source>
</evidence>